<organism evidence="2 3">
    <name type="scientific">Kineosporia babensis</name>
    <dbReference type="NCBI Taxonomy" id="499548"/>
    <lineage>
        <taxon>Bacteria</taxon>
        <taxon>Bacillati</taxon>
        <taxon>Actinomycetota</taxon>
        <taxon>Actinomycetes</taxon>
        <taxon>Kineosporiales</taxon>
        <taxon>Kineosporiaceae</taxon>
        <taxon>Kineosporia</taxon>
    </lineage>
</organism>
<proteinExistence type="predicted"/>
<accession>A0A9X1SVA9</accession>
<reference evidence="2" key="1">
    <citation type="submission" date="2021-11" db="EMBL/GenBank/DDBJ databases">
        <title>Streptomyces corallinus and Kineosporia corallina sp. nov., two new coral-derived marine actinobacteria.</title>
        <authorList>
            <person name="Buangrab K."/>
            <person name="Sutthacheep M."/>
            <person name="Yeemin T."/>
            <person name="Harunari E."/>
            <person name="Igarashi Y."/>
            <person name="Sripreechasak P."/>
            <person name="Kanchanasin P."/>
            <person name="Tanasupawat S."/>
            <person name="Phongsopitanun W."/>
        </authorList>
    </citation>
    <scope>NUCLEOTIDE SEQUENCE</scope>
    <source>
        <strain evidence="2">JCM 31032</strain>
    </source>
</reference>
<name>A0A9X1SVA9_9ACTN</name>
<dbReference type="RefSeq" id="WP_231444827.1">
    <property type="nucleotide sequence ID" value="NZ_JAJOMB010000012.1"/>
</dbReference>
<keyword evidence="1" id="KW-0175">Coiled coil</keyword>
<gene>
    <name evidence="2" type="ORF">LR394_21760</name>
</gene>
<sequence>MTQPEHAMAPAAPGRLGQAIGVDELRTYLGALDSWRASRKRELDQIDAAALRSDEADSYTSDLALAMSMWQSVSDRWGELTKIWDSGRVGPQQREEMSRVIWGTGAGSGSTTMTLSLVEACRLSDALTATLRARLSFDPMAADVAARIQATRATLERCAEQLASSRAARPAALPDIDALTRRLDELAAKARRGSDVSGPFAAIEAAAAKAERDLIVAGAAHRDLGRDYRATLSRRRELEAEADELTKLVDKTRAAVVPAPKLVVPDVSRLGKVPQTREALDAFRARLELVGRGLQQVRATYTGALGEPEVLLGLLRAFAAKAQANGRAQDPLVALVHQQAQTLLSATPCHIEDARNSVENYQRLIVPVPGGGI</sequence>
<evidence type="ECO:0000256" key="1">
    <source>
        <dbReference type="SAM" id="Coils"/>
    </source>
</evidence>
<evidence type="ECO:0000313" key="2">
    <source>
        <dbReference type="EMBL" id="MCD5313539.1"/>
    </source>
</evidence>
<keyword evidence="3" id="KW-1185">Reference proteome</keyword>
<dbReference type="Proteomes" id="UP001138997">
    <property type="component" value="Unassembled WGS sequence"/>
</dbReference>
<feature type="coiled-coil region" evidence="1">
    <location>
        <begin position="228"/>
        <end position="255"/>
    </location>
</feature>
<protein>
    <submittedName>
        <fullName evidence="2">Uncharacterized protein</fullName>
    </submittedName>
</protein>
<dbReference type="EMBL" id="JAJOMB010000012">
    <property type="protein sequence ID" value="MCD5313539.1"/>
    <property type="molecule type" value="Genomic_DNA"/>
</dbReference>
<comment type="caution">
    <text evidence="2">The sequence shown here is derived from an EMBL/GenBank/DDBJ whole genome shotgun (WGS) entry which is preliminary data.</text>
</comment>
<dbReference type="AlphaFoldDB" id="A0A9X1SVA9"/>
<evidence type="ECO:0000313" key="3">
    <source>
        <dbReference type="Proteomes" id="UP001138997"/>
    </source>
</evidence>